<evidence type="ECO:0000313" key="8">
    <source>
        <dbReference type="Proteomes" id="UP000065807"/>
    </source>
</evidence>
<gene>
    <name evidence="7" type="ORF">LIP_0319</name>
</gene>
<dbReference type="PATRIC" id="fig|1555112.3.peg.333"/>
<dbReference type="InterPro" id="IPR003439">
    <property type="entry name" value="ABC_transporter-like_ATP-bd"/>
</dbReference>
<evidence type="ECO:0000256" key="3">
    <source>
        <dbReference type="ARBA" id="ARBA00022741"/>
    </source>
</evidence>
<dbReference type="InterPro" id="IPR003593">
    <property type="entry name" value="AAA+_ATPase"/>
</dbReference>
<evidence type="ECO:0000256" key="5">
    <source>
        <dbReference type="ARBA" id="ARBA00022970"/>
    </source>
</evidence>
<dbReference type="RefSeq" id="WP_231699332.1">
    <property type="nucleotide sequence ID" value="NZ_AP014924.1"/>
</dbReference>
<dbReference type="PANTHER" id="PTHR43820">
    <property type="entry name" value="HIGH-AFFINITY BRANCHED-CHAIN AMINO ACID TRANSPORT ATP-BINDING PROTEIN LIVF"/>
    <property type="match status" value="1"/>
</dbReference>
<name>A0A0K2SGF1_LIMPI</name>
<reference evidence="8" key="2">
    <citation type="journal article" date="2016" name="Int. J. Syst. Evol. Microbiol.">
        <title>Complete genome sequence and cell structure of Limnochorda pilosa, a Gram-negative spore-former within the phylum Firmicutes.</title>
        <authorList>
            <person name="Watanabe M."/>
            <person name="Kojima H."/>
            <person name="Fukui M."/>
        </authorList>
    </citation>
    <scope>NUCLEOTIDE SEQUENCE [LARGE SCALE GENOMIC DNA]</scope>
    <source>
        <strain evidence="8">HC45</strain>
    </source>
</reference>
<dbReference type="CDD" id="cd03224">
    <property type="entry name" value="ABC_TM1139_LivF_branched"/>
    <property type="match status" value="1"/>
</dbReference>
<feature type="domain" description="ABC transporter" evidence="6">
    <location>
        <begin position="4"/>
        <end position="239"/>
    </location>
</feature>
<evidence type="ECO:0000256" key="4">
    <source>
        <dbReference type="ARBA" id="ARBA00022840"/>
    </source>
</evidence>
<dbReference type="Pfam" id="PF00005">
    <property type="entry name" value="ABC_tran"/>
    <property type="match status" value="1"/>
</dbReference>
<comment type="similarity">
    <text evidence="1">Belongs to the ABC transporter superfamily.</text>
</comment>
<dbReference type="PANTHER" id="PTHR43820:SF4">
    <property type="entry name" value="HIGH-AFFINITY BRANCHED-CHAIN AMINO ACID TRANSPORT ATP-BINDING PROTEIN LIVF"/>
    <property type="match status" value="1"/>
</dbReference>
<proteinExistence type="inferred from homology"/>
<dbReference type="GO" id="GO:0015807">
    <property type="term" value="P:L-amino acid transport"/>
    <property type="evidence" value="ECO:0007669"/>
    <property type="project" value="TreeGrafter"/>
</dbReference>
<dbReference type="AlphaFoldDB" id="A0A0K2SGF1"/>
<dbReference type="EMBL" id="AP014924">
    <property type="protein sequence ID" value="BAS26176.1"/>
    <property type="molecule type" value="Genomic_DNA"/>
</dbReference>
<dbReference type="STRING" id="1555112.LIP_0319"/>
<dbReference type="Proteomes" id="UP000065807">
    <property type="component" value="Chromosome"/>
</dbReference>
<dbReference type="GO" id="GO:0015658">
    <property type="term" value="F:branched-chain amino acid transmembrane transporter activity"/>
    <property type="evidence" value="ECO:0007669"/>
    <property type="project" value="TreeGrafter"/>
</dbReference>
<keyword evidence="2" id="KW-0813">Transport</keyword>
<dbReference type="PROSITE" id="PS50893">
    <property type="entry name" value="ABC_TRANSPORTER_2"/>
    <property type="match status" value="1"/>
</dbReference>
<keyword evidence="5" id="KW-0029">Amino-acid transport</keyword>
<dbReference type="InterPro" id="IPR052156">
    <property type="entry name" value="BCAA_Transport_ATP-bd_LivF"/>
</dbReference>
<protein>
    <submittedName>
        <fullName evidence="7">ABC transporter ATP-binding protein</fullName>
    </submittedName>
</protein>
<evidence type="ECO:0000256" key="2">
    <source>
        <dbReference type="ARBA" id="ARBA00022448"/>
    </source>
</evidence>
<keyword evidence="3" id="KW-0547">Nucleotide-binding</keyword>
<dbReference type="InterPro" id="IPR017871">
    <property type="entry name" value="ABC_transporter-like_CS"/>
</dbReference>
<dbReference type="Gene3D" id="3.40.50.300">
    <property type="entry name" value="P-loop containing nucleotide triphosphate hydrolases"/>
    <property type="match status" value="1"/>
</dbReference>
<sequence length="258" mass="28701">MALLELANVETAYGGHITVLRGVSLQVEEGLLMVLLGANGAGKTTLLRTVSGLIPDQPEKGRIRFAGQDVTRWEPEAVARLGLAHVLDRRGVFPELTVEENLRLGAYARRDEAAVRADLDWVHGLFPILAERRRQQAGLLSGGEQQMLVIARALLGRPRLLMLDEPSIGLAPRFVEQIFETLLRIKEQGTALLLVEQNARLALRVADYGYVLETGRLVLEGPPGELAANRNVRELYLGVETEASVKGYRRYRPRRRWA</sequence>
<dbReference type="InterPro" id="IPR027417">
    <property type="entry name" value="P-loop_NTPase"/>
</dbReference>
<reference evidence="8" key="1">
    <citation type="submission" date="2015-07" db="EMBL/GenBank/DDBJ databases">
        <title>Complete genome sequence and phylogenetic analysis of Limnochorda pilosa.</title>
        <authorList>
            <person name="Watanabe M."/>
            <person name="Kojima H."/>
            <person name="Fukui M."/>
        </authorList>
    </citation>
    <scope>NUCLEOTIDE SEQUENCE [LARGE SCALE GENOMIC DNA]</scope>
    <source>
        <strain evidence="8">HC45</strain>
    </source>
</reference>
<dbReference type="SUPFAM" id="SSF52540">
    <property type="entry name" value="P-loop containing nucleoside triphosphate hydrolases"/>
    <property type="match status" value="1"/>
</dbReference>
<dbReference type="SMART" id="SM00382">
    <property type="entry name" value="AAA"/>
    <property type="match status" value="1"/>
</dbReference>
<evidence type="ECO:0000313" key="7">
    <source>
        <dbReference type="EMBL" id="BAS26176.1"/>
    </source>
</evidence>
<keyword evidence="8" id="KW-1185">Reference proteome</keyword>
<evidence type="ECO:0000256" key="1">
    <source>
        <dbReference type="ARBA" id="ARBA00005417"/>
    </source>
</evidence>
<evidence type="ECO:0000259" key="6">
    <source>
        <dbReference type="PROSITE" id="PS50893"/>
    </source>
</evidence>
<dbReference type="PROSITE" id="PS00211">
    <property type="entry name" value="ABC_TRANSPORTER_1"/>
    <property type="match status" value="1"/>
</dbReference>
<accession>A0A0K2SGF1</accession>
<organism evidence="7 8">
    <name type="scientific">Limnochorda pilosa</name>
    <dbReference type="NCBI Taxonomy" id="1555112"/>
    <lineage>
        <taxon>Bacteria</taxon>
        <taxon>Bacillati</taxon>
        <taxon>Bacillota</taxon>
        <taxon>Limnochordia</taxon>
        <taxon>Limnochordales</taxon>
        <taxon>Limnochordaceae</taxon>
        <taxon>Limnochorda</taxon>
    </lineage>
</organism>
<dbReference type="GO" id="GO:0016887">
    <property type="term" value="F:ATP hydrolysis activity"/>
    <property type="evidence" value="ECO:0007669"/>
    <property type="project" value="InterPro"/>
</dbReference>
<dbReference type="KEGG" id="lpil:LIP_0319"/>
<dbReference type="GO" id="GO:0005524">
    <property type="term" value="F:ATP binding"/>
    <property type="evidence" value="ECO:0007669"/>
    <property type="project" value="UniProtKB-KW"/>
</dbReference>
<keyword evidence="4 7" id="KW-0067">ATP-binding</keyword>